<sequence>MSGATLAAGSRVATDSHTNGELKERVQETGTLGGMMGSLKVIQLQLVAFIVVFTASGLVPLIDIAFPLFATFYAFALNSMVFPSYKSSSRPEVFGGSRLFQVYVVLGSGIGLFLPLSYVLGGFSRGDRLAVRAASPHLFLLSCQILSENLISRLEVFSPPVRAILPIIYTGYRLITLKDWLHATVLKAKLPLDPHFKDVAWMWFGTGLAAANFVYYSINLCLFLIPMFLPRAFETYFRDRDAANPESAAQKSQMNHTGHKSE</sequence>
<evidence type="ECO:0000313" key="2">
    <source>
        <dbReference type="Proteomes" id="UP001162992"/>
    </source>
</evidence>
<gene>
    <name evidence="1" type="ORF">O6H91_08G001300</name>
</gene>
<reference evidence="2" key="1">
    <citation type="journal article" date="2024" name="Proc. Natl. Acad. Sci. U.S.A.">
        <title>Extraordinary preservation of gene collinearity over three hundred million years revealed in homosporous lycophytes.</title>
        <authorList>
            <person name="Li C."/>
            <person name="Wickell D."/>
            <person name="Kuo L.Y."/>
            <person name="Chen X."/>
            <person name="Nie B."/>
            <person name="Liao X."/>
            <person name="Peng D."/>
            <person name="Ji J."/>
            <person name="Jenkins J."/>
            <person name="Williams M."/>
            <person name="Shu S."/>
            <person name="Plott C."/>
            <person name="Barry K."/>
            <person name="Rajasekar S."/>
            <person name="Grimwood J."/>
            <person name="Han X."/>
            <person name="Sun S."/>
            <person name="Hou Z."/>
            <person name="He W."/>
            <person name="Dai G."/>
            <person name="Sun C."/>
            <person name="Schmutz J."/>
            <person name="Leebens-Mack J.H."/>
            <person name="Li F.W."/>
            <person name="Wang L."/>
        </authorList>
    </citation>
    <scope>NUCLEOTIDE SEQUENCE [LARGE SCALE GENOMIC DNA]</scope>
    <source>
        <strain evidence="2">cv. PW_Plant_1</strain>
    </source>
</reference>
<proteinExistence type="predicted"/>
<evidence type="ECO:0000313" key="1">
    <source>
        <dbReference type="EMBL" id="KAJ7545571.1"/>
    </source>
</evidence>
<name>A0ACC2CUB1_DIPCM</name>
<comment type="caution">
    <text evidence="1">The sequence shown here is derived from an EMBL/GenBank/DDBJ whole genome shotgun (WGS) entry which is preliminary data.</text>
</comment>
<dbReference type="EMBL" id="CM055099">
    <property type="protein sequence ID" value="KAJ7545571.1"/>
    <property type="molecule type" value="Genomic_DNA"/>
</dbReference>
<organism evidence="1 2">
    <name type="scientific">Diphasiastrum complanatum</name>
    <name type="common">Issler's clubmoss</name>
    <name type="synonym">Lycopodium complanatum</name>
    <dbReference type="NCBI Taxonomy" id="34168"/>
    <lineage>
        <taxon>Eukaryota</taxon>
        <taxon>Viridiplantae</taxon>
        <taxon>Streptophyta</taxon>
        <taxon>Embryophyta</taxon>
        <taxon>Tracheophyta</taxon>
        <taxon>Lycopodiopsida</taxon>
        <taxon>Lycopodiales</taxon>
        <taxon>Lycopodiaceae</taxon>
        <taxon>Lycopodioideae</taxon>
        <taxon>Diphasiastrum</taxon>
    </lineage>
</organism>
<accession>A0ACC2CUB1</accession>
<dbReference type="Proteomes" id="UP001162992">
    <property type="component" value="Chromosome 8"/>
</dbReference>
<keyword evidence="2" id="KW-1185">Reference proteome</keyword>
<protein>
    <submittedName>
        <fullName evidence="1">Uncharacterized protein</fullName>
    </submittedName>
</protein>